<dbReference type="VEuPathDB" id="FungiDB:PYU1_G011900"/>
<feature type="region of interest" description="Disordered" evidence="7">
    <location>
        <begin position="1"/>
        <end position="55"/>
    </location>
</feature>
<evidence type="ECO:0000256" key="6">
    <source>
        <dbReference type="RuleBase" id="RU367087"/>
    </source>
</evidence>
<dbReference type="eggNOG" id="KOG2899">
    <property type="taxonomic scope" value="Eukaryota"/>
</dbReference>
<dbReference type="InterPro" id="IPR024160">
    <property type="entry name" value="BIN3_SAM-bd_dom"/>
</dbReference>
<keyword evidence="10" id="KW-1185">Reference proteome</keyword>
<evidence type="ECO:0000256" key="1">
    <source>
        <dbReference type="ARBA" id="ARBA00008361"/>
    </source>
</evidence>
<dbReference type="GO" id="GO:0040031">
    <property type="term" value="P:snRNA modification"/>
    <property type="evidence" value="ECO:0007669"/>
    <property type="project" value="TreeGrafter"/>
</dbReference>
<dbReference type="Proteomes" id="UP000019132">
    <property type="component" value="Unassembled WGS sequence"/>
</dbReference>
<keyword evidence="3 6" id="KW-0808">Transferase</keyword>
<keyword evidence="4 5" id="KW-0949">S-adenosyl-L-methionine</keyword>
<feature type="domain" description="Bin3-type SAM" evidence="8">
    <location>
        <begin position="80"/>
        <end position="386"/>
    </location>
</feature>
<dbReference type="STRING" id="431595.K3X3X7"/>
<dbReference type="InterPro" id="IPR039772">
    <property type="entry name" value="Bin3-like"/>
</dbReference>
<evidence type="ECO:0000256" key="2">
    <source>
        <dbReference type="ARBA" id="ARBA00022603"/>
    </source>
</evidence>
<dbReference type="AlphaFoldDB" id="K3X3X7"/>
<dbReference type="OMA" id="KWIHLFH"/>
<evidence type="ECO:0000256" key="5">
    <source>
        <dbReference type="PROSITE-ProRule" id="PRU00848"/>
    </source>
</evidence>
<dbReference type="InterPro" id="IPR029063">
    <property type="entry name" value="SAM-dependent_MTases_sf"/>
</dbReference>
<dbReference type="GO" id="GO:0008173">
    <property type="term" value="F:RNA methyltransferase activity"/>
    <property type="evidence" value="ECO:0007669"/>
    <property type="project" value="UniProtKB-UniRule"/>
</dbReference>
<dbReference type="EC" id="2.1.1.-" evidence="6"/>
<reference evidence="9" key="3">
    <citation type="submission" date="2015-02" db="UniProtKB">
        <authorList>
            <consortium name="EnsemblProtists"/>
        </authorList>
    </citation>
    <scope>IDENTIFICATION</scope>
    <source>
        <strain evidence="9">DAOM BR144</strain>
    </source>
</reference>
<feature type="compositionally biased region" description="Polar residues" evidence="7">
    <location>
        <begin position="1"/>
        <end position="11"/>
    </location>
</feature>
<reference evidence="10" key="2">
    <citation type="submission" date="2010-04" db="EMBL/GenBank/DDBJ databases">
        <authorList>
            <person name="Buell R."/>
            <person name="Hamilton J."/>
            <person name="Hostetler J."/>
        </authorList>
    </citation>
    <scope>NUCLEOTIDE SEQUENCE [LARGE SCALE GENOMIC DNA]</scope>
    <source>
        <strain evidence="10">DAOM:BR144</strain>
    </source>
</reference>
<dbReference type="HOGENOM" id="CLU_004729_2_0_1"/>
<dbReference type="SUPFAM" id="SSF53335">
    <property type="entry name" value="S-adenosyl-L-methionine-dependent methyltransferases"/>
    <property type="match status" value="1"/>
</dbReference>
<dbReference type="GO" id="GO:0032259">
    <property type="term" value="P:methylation"/>
    <property type="evidence" value="ECO:0007669"/>
    <property type="project" value="UniProtKB-KW"/>
</dbReference>
<evidence type="ECO:0000256" key="7">
    <source>
        <dbReference type="SAM" id="MobiDB-lite"/>
    </source>
</evidence>
<evidence type="ECO:0000256" key="3">
    <source>
        <dbReference type="ARBA" id="ARBA00022679"/>
    </source>
</evidence>
<evidence type="ECO:0000256" key="4">
    <source>
        <dbReference type="ARBA" id="ARBA00022691"/>
    </source>
</evidence>
<evidence type="ECO:0000259" key="8">
    <source>
        <dbReference type="PROSITE" id="PS51515"/>
    </source>
</evidence>
<dbReference type="PROSITE" id="PS51515">
    <property type="entry name" value="BIN3_SAM"/>
    <property type="match status" value="1"/>
</dbReference>
<evidence type="ECO:0000313" key="10">
    <source>
        <dbReference type="Proteomes" id="UP000019132"/>
    </source>
</evidence>
<dbReference type="Gene3D" id="3.40.50.150">
    <property type="entry name" value="Vaccinia Virus protein VP39"/>
    <property type="match status" value="1"/>
</dbReference>
<dbReference type="EMBL" id="GL376637">
    <property type="status" value="NOT_ANNOTATED_CDS"/>
    <property type="molecule type" value="Genomic_DNA"/>
</dbReference>
<feature type="compositionally biased region" description="Basic residues" evidence="7">
    <location>
        <begin position="44"/>
        <end position="55"/>
    </location>
</feature>
<proteinExistence type="inferred from homology"/>
<evidence type="ECO:0000313" key="9">
    <source>
        <dbReference type="EnsemblProtists" id="PYU1_T011926"/>
    </source>
</evidence>
<accession>K3X3X7</accession>
<sequence length="386" mass="42944">MAEQSMQARESQSVRKRHASDRNDNAPTTSASSAACGHPLESTKKRKTQKKLPKQHRVGNFRSYYTFRLGQSRQGELEEDPRLVVLEAQWFTGKRGLDIGCNSGDLTLAIAKRFEPSYLLGVDVDAQLVSRARTNLKEVIQQMRIEEAFKTIPAAQTSGAHGAADTNGAVTEKKTETSISSDGTNEVDPNDEVETQKEKVSEQPPPPTDSNTGATIAAQKPDAFANEMPLSFRLWKPPVQAGESLPRSLGKASTGTTFPLNVVFKREDVVSDTHAGKDYDFITCFSVTKWIHLFHGDDGIKKVFAQVFALLAPGGRFIVEPQPWKSYHKRKFTSEVTATNYQKIQLRPKDFPAFLVDTIGFKKCTFLQVCRTSANGFRRPIYVVEK</sequence>
<dbReference type="PANTHER" id="PTHR12315:SF0">
    <property type="entry name" value="7SK SNRNA METHYLPHOSPHATE CAPPING ENZYME"/>
    <property type="match status" value="1"/>
</dbReference>
<protein>
    <recommendedName>
        <fullName evidence="6">RNA methyltransferase</fullName>
        <ecNumber evidence="6">2.1.1.-</ecNumber>
    </recommendedName>
</protein>
<dbReference type="PANTHER" id="PTHR12315">
    <property type="entry name" value="BICOID-INTERACTING PROTEIN RELATED"/>
    <property type="match status" value="1"/>
</dbReference>
<dbReference type="GO" id="GO:0008171">
    <property type="term" value="F:O-methyltransferase activity"/>
    <property type="evidence" value="ECO:0007669"/>
    <property type="project" value="UniProtKB-UniRule"/>
</dbReference>
<dbReference type="Pfam" id="PF06859">
    <property type="entry name" value="Bin3"/>
    <property type="match status" value="1"/>
</dbReference>
<name>K3X3X7_GLOUD</name>
<dbReference type="InterPro" id="IPR010675">
    <property type="entry name" value="Bin3_C"/>
</dbReference>
<dbReference type="InParanoid" id="K3X3X7"/>
<reference evidence="10" key="1">
    <citation type="journal article" date="2010" name="Genome Biol.">
        <title>Genome sequence of the necrotrophic plant pathogen Pythium ultimum reveals original pathogenicity mechanisms and effector repertoire.</title>
        <authorList>
            <person name="Levesque C.A."/>
            <person name="Brouwer H."/>
            <person name="Cano L."/>
            <person name="Hamilton J.P."/>
            <person name="Holt C."/>
            <person name="Huitema E."/>
            <person name="Raffaele S."/>
            <person name="Robideau G.P."/>
            <person name="Thines M."/>
            <person name="Win J."/>
            <person name="Zerillo M.M."/>
            <person name="Beakes G.W."/>
            <person name="Boore J.L."/>
            <person name="Busam D."/>
            <person name="Dumas B."/>
            <person name="Ferriera S."/>
            <person name="Fuerstenberg S.I."/>
            <person name="Gachon C.M."/>
            <person name="Gaulin E."/>
            <person name="Govers F."/>
            <person name="Grenville-Briggs L."/>
            <person name="Horner N."/>
            <person name="Hostetler J."/>
            <person name="Jiang R.H."/>
            <person name="Johnson J."/>
            <person name="Krajaejun T."/>
            <person name="Lin H."/>
            <person name="Meijer H.J."/>
            <person name="Moore B."/>
            <person name="Morris P."/>
            <person name="Phuntmart V."/>
            <person name="Puiu D."/>
            <person name="Shetty J."/>
            <person name="Stajich J.E."/>
            <person name="Tripathy S."/>
            <person name="Wawra S."/>
            <person name="van West P."/>
            <person name="Whitty B.R."/>
            <person name="Coutinho P.M."/>
            <person name="Henrissat B."/>
            <person name="Martin F."/>
            <person name="Thomas P.D."/>
            <person name="Tyler B.M."/>
            <person name="De Vries R.P."/>
            <person name="Kamoun S."/>
            <person name="Yandell M."/>
            <person name="Tisserat N."/>
            <person name="Buell C.R."/>
        </authorList>
    </citation>
    <scope>NUCLEOTIDE SEQUENCE</scope>
    <source>
        <strain evidence="10">DAOM:BR144</strain>
    </source>
</reference>
<keyword evidence="2 6" id="KW-0489">Methyltransferase</keyword>
<comment type="similarity">
    <text evidence="1 6">Belongs to the methyltransferase superfamily.</text>
</comment>
<dbReference type="EnsemblProtists" id="PYU1_T011926">
    <property type="protein sequence ID" value="PYU1_T011926"/>
    <property type="gene ID" value="PYU1_G011900"/>
</dbReference>
<organism evidence="9 10">
    <name type="scientific">Globisporangium ultimum (strain ATCC 200006 / CBS 805.95 / DAOM BR144)</name>
    <name type="common">Pythium ultimum</name>
    <dbReference type="NCBI Taxonomy" id="431595"/>
    <lineage>
        <taxon>Eukaryota</taxon>
        <taxon>Sar</taxon>
        <taxon>Stramenopiles</taxon>
        <taxon>Oomycota</taxon>
        <taxon>Peronosporomycetes</taxon>
        <taxon>Pythiales</taxon>
        <taxon>Pythiaceae</taxon>
        <taxon>Globisporangium</taxon>
    </lineage>
</organism>
<feature type="region of interest" description="Disordered" evidence="7">
    <location>
        <begin position="155"/>
        <end position="215"/>
    </location>
</feature>
<dbReference type="GO" id="GO:0017069">
    <property type="term" value="F:snRNA binding"/>
    <property type="evidence" value="ECO:0007669"/>
    <property type="project" value="TreeGrafter"/>
</dbReference>